<gene>
    <name evidence="1" type="ORF">UX20_C0033G0005</name>
</gene>
<comment type="caution">
    <text evidence="1">The sequence shown here is derived from an EMBL/GenBank/DDBJ whole genome shotgun (WGS) entry which is preliminary data.</text>
</comment>
<protein>
    <submittedName>
        <fullName evidence="1">Uncharacterized protein</fullName>
    </submittedName>
</protein>
<proteinExistence type="predicted"/>
<evidence type="ECO:0000313" key="2">
    <source>
        <dbReference type="Proteomes" id="UP000034911"/>
    </source>
</evidence>
<name>A0A0G1MY80_9BACT</name>
<evidence type="ECO:0000313" key="1">
    <source>
        <dbReference type="EMBL" id="KKU13077.1"/>
    </source>
</evidence>
<dbReference type="Proteomes" id="UP000034911">
    <property type="component" value="Unassembled WGS sequence"/>
</dbReference>
<reference evidence="1 2" key="1">
    <citation type="journal article" date="2015" name="Nature">
        <title>rRNA introns, odd ribosomes, and small enigmatic genomes across a large radiation of phyla.</title>
        <authorList>
            <person name="Brown C.T."/>
            <person name="Hug L.A."/>
            <person name="Thomas B.C."/>
            <person name="Sharon I."/>
            <person name="Castelle C.J."/>
            <person name="Singh A."/>
            <person name="Wilkins M.J."/>
            <person name="Williams K.H."/>
            <person name="Banfield J.F."/>
        </authorList>
    </citation>
    <scope>NUCLEOTIDE SEQUENCE [LARGE SCALE GENOMIC DNA]</scope>
</reference>
<sequence length="1043" mass="120466">MIALTQFKTRGYQVTENRRAILERALWQYAENGKYSNDLVEHLLASPHAGLVLKYSEKFSEKIAEKVIRSGGWDITEILEFLLKNNIPPPDEFDRYADCFVRNNYVHGITSGNGKYTPHDLKTSVKLPYQSVIKERKIIDITPDGVQRDAQIESIIQRGYVSFLLNENVFSVPLTEYVSRHYESFHQMITVNNQEHLVLSSLRDPDKHAYIHKLIERGEEYKVVRILNLLPEDFTLGKEIFDSLKKKNFALNLGERLECFRGLDDSDALTYIENNQIQLFLDQFASFSLTEEFLQRTDIHDLCLEEFNSMILSRSTHGLNKAKKLVEDIPIPQEKIDAILMKVIRSCLGEKPQWHSPHELVEIFPHLRSFLGTEEFQSLAKTEIMNAEHLFDFCKVLETIPLPDTVLKGRDILERVMNALRKSILKVNEKDSFDILYRICDEIVRIARFVPLPLDPQRIRAAIEVIEKLPQSIMIRQEYSRRICVSEDPENALKKMLDLQVEFENNKSIASNEKFLLLYVSQFFSGGTQEEKEAFAGRIMKDISLLSKNQPISSENKEYYEGLLKEVYPQRNYNTYEYLDQYEDRSQDLAAYKFERNGYDFHLSGVLGYRIKADTIPDAVLIKEFSDRIASIKSIATEESLSMYLSDEVPDSQAKTLEGKILDYFKAKGYTVDTMNVLLAYQLLGSYDSFVASSIDRVNLEENEVSKNYILLDELVNQYGDNMKETIKAIQERVAQSEDRALFSETFQEKYEKKYADALLTITKDLAKIPRDKLTTPLIQKKIAKTLTNVFQGLPEIQKSAGDFALLFSVNDFDTFEDVWQKHIDQFFTVDAGGRIDTVKVEKLQSSVYIRLQNEIGKYEEIKEVDTARNQEKLSKDRLIKGYFSKNRENAHARMVADICLAADPNMLKNNKYFEFVLFDEERERCVGTTMLLEMNEPEEGKKYLLYCPNPSVGLVSEVSAKRFYQMLTKQAVQFANENGFDALLVDKRHGHSTNRAGLFQQSLEQSCLKDPAGKERSISLKNSHTLSGGYTYQKNLQLVWER</sequence>
<accession>A0A0G1MY80</accession>
<dbReference type="STRING" id="1619050.UX20_C0033G0005"/>
<organism evidence="1 2">
    <name type="scientific">Candidatus Magasanikbacteria bacterium GW2011_GWC2_45_8</name>
    <dbReference type="NCBI Taxonomy" id="1619050"/>
    <lineage>
        <taxon>Bacteria</taxon>
        <taxon>Candidatus Magasanikiibacteriota</taxon>
    </lineage>
</organism>
<dbReference type="EMBL" id="LCLH01000033">
    <property type="protein sequence ID" value="KKU13077.1"/>
    <property type="molecule type" value="Genomic_DNA"/>
</dbReference>
<dbReference type="AlphaFoldDB" id="A0A0G1MY80"/>